<dbReference type="Proteomes" id="UP001050241">
    <property type="component" value="Unassembled WGS sequence"/>
</dbReference>
<evidence type="ECO:0000256" key="1">
    <source>
        <dbReference type="SAM" id="MobiDB-lite"/>
    </source>
</evidence>
<dbReference type="AlphaFoldDB" id="A0ABD0BVU3"/>
<evidence type="ECO:0000313" key="3">
    <source>
        <dbReference type="Proteomes" id="UP001050241"/>
    </source>
</evidence>
<dbReference type="RefSeq" id="WP_229233267.1">
    <property type="nucleotide sequence ID" value="NZ_BQFY01000015.1"/>
</dbReference>
<reference evidence="2" key="1">
    <citation type="submission" date="2021-11" db="EMBL/GenBank/DDBJ databases">
        <title>WGS analysis for carbapenemase-producing Enterobacterales outbreak in a University Hospital, Japan.</title>
        <authorList>
            <person name="Tukada M."/>
            <person name="Miyazaki T."/>
            <person name="Aoki K."/>
            <person name="Yoshizawa S."/>
            <person name="Ishii Y."/>
            <person name="Tateda K."/>
        </authorList>
    </citation>
    <scope>NUCLEOTIDE SEQUENCE</scope>
    <source>
        <strain evidence="2">TUM16652</strain>
    </source>
</reference>
<accession>A0ABD0BVU3</accession>
<comment type="caution">
    <text evidence="2">The sequence shown here is derived from an EMBL/GenBank/DDBJ whole genome shotgun (WGS) entry which is preliminary data.</text>
</comment>
<organism evidence="2 3">
    <name type="scientific">Enterobacter cloacae</name>
    <dbReference type="NCBI Taxonomy" id="550"/>
    <lineage>
        <taxon>Bacteria</taxon>
        <taxon>Pseudomonadati</taxon>
        <taxon>Pseudomonadota</taxon>
        <taxon>Gammaproteobacteria</taxon>
        <taxon>Enterobacterales</taxon>
        <taxon>Enterobacteriaceae</taxon>
        <taxon>Enterobacter</taxon>
        <taxon>Enterobacter cloacae complex</taxon>
    </lineage>
</organism>
<proteinExistence type="predicted"/>
<feature type="region of interest" description="Disordered" evidence="1">
    <location>
        <begin position="292"/>
        <end position="313"/>
    </location>
</feature>
<evidence type="ECO:0000313" key="2">
    <source>
        <dbReference type="EMBL" id="GJJ84083.1"/>
    </source>
</evidence>
<protein>
    <recommendedName>
        <fullName evidence="4">Phage protein</fullName>
    </recommendedName>
</protein>
<name>A0ABD0BVU3_ENTCL</name>
<gene>
    <name evidence="2" type="ORF">TUM16652_27820</name>
</gene>
<sequence>MSTLTKEWLLKTIAELEEERDAVTGVVNEDAAMALAAMKLALASLEAEAVCVIDQSNLDYLKSGSDADVWPASRAEMGDVLLYRSATPAPVSVPAAMEMDDDFDSSFEHGKAVGWNAYRAAMLQGADRPQNEPQNIPENIPATQFKPVADLYGLTSPTGGETSFTFDAVEARDFIDGGWSCQEYVELERFQEAITNHTEDKLAMVDHSGDSNNMVEPVTTACKLRDAVDTIRNSGIAIDGEKIFAERDALNAPDYWCRTCRPITLTDMRFVVCPECGNKRCPHANDHRNACTGSNEPGQEGSAYPAAPQQEVK</sequence>
<dbReference type="EMBL" id="BQFY01000015">
    <property type="protein sequence ID" value="GJJ84083.1"/>
    <property type="molecule type" value="Genomic_DNA"/>
</dbReference>
<evidence type="ECO:0008006" key="4">
    <source>
        <dbReference type="Google" id="ProtNLM"/>
    </source>
</evidence>